<evidence type="ECO:0000313" key="5">
    <source>
        <dbReference type="Proteomes" id="UP000785679"/>
    </source>
</evidence>
<dbReference type="EMBL" id="RRYP01007460">
    <property type="protein sequence ID" value="TNV80484.1"/>
    <property type="molecule type" value="Genomic_DNA"/>
</dbReference>
<dbReference type="AlphaFoldDB" id="A0A8J8NUJ3"/>
<name>A0A8J8NUJ3_HALGN</name>
<evidence type="ECO:0000256" key="1">
    <source>
        <dbReference type="SAM" id="MobiDB-lite"/>
    </source>
</evidence>
<proteinExistence type="predicted"/>
<protein>
    <submittedName>
        <fullName evidence="4">Uncharacterized protein</fullName>
    </submittedName>
</protein>
<comment type="caution">
    <text evidence="4">The sequence shown here is derived from an EMBL/GenBank/DDBJ whole genome shotgun (WGS) entry which is preliminary data.</text>
</comment>
<feature type="region of interest" description="Disordered" evidence="1">
    <location>
        <begin position="236"/>
        <end position="259"/>
    </location>
</feature>
<dbReference type="SUPFAM" id="SSF52833">
    <property type="entry name" value="Thioredoxin-like"/>
    <property type="match status" value="1"/>
</dbReference>
<evidence type="ECO:0000256" key="2">
    <source>
        <dbReference type="SAM" id="Phobius"/>
    </source>
</evidence>
<reference evidence="4" key="1">
    <citation type="submission" date="2019-06" db="EMBL/GenBank/DDBJ databases">
        <authorList>
            <person name="Zheng W."/>
        </authorList>
    </citation>
    <scope>NUCLEOTIDE SEQUENCE</scope>
    <source>
        <strain evidence="4">QDHG01</strain>
    </source>
</reference>
<dbReference type="InterPro" id="IPR036249">
    <property type="entry name" value="Thioredoxin-like_sf"/>
</dbReference>
<keyword evidence="5" id="KW-1185">Reference proteome</keyword>
<evidence type="ECO:0000313" key="4">
    <source>
        <dbReference type="EMBL" id="TNV80484.1"/>
    </source>
</evidence>
<keyword evidence="2" id="KW-1133">Transmembrane helix</keyword>
<keyword evidence="2" id="KW-0812">Transmembrane</keyword>
<keyword evidence="3" id="KW-0732">Signal</keyword>
<feature type="signal peptide" evidence="3">
    <location>
        <begin position="1"/>
        <end position="28"/>
    </location>
</feature>
<sequence>MKGQQTQLKTSNFKYLLLVALLVQQAASSESIITFTSSDQFPEHITQRLQQGDSDIVNTNQNEFDPQCVSIKQVFEQLHVYIPSNIEEGTISIGYVDIILSPLLKKRFGIRSTPTIYLLLDGLFYQYPTRHLSPRDIDALLGFALYDYVHQSANRGQIPIETSFLDKLGRMMTDELQNTFGGDLFSLLLMRDNDDEASEKGEIYWKGVLVLYVMPIITIATIIFIRYKQRHIRREEHSESIEQVEESKMIEEEESKKDK</sequence>
<evidence type="ECO:0000256" key="3">
    <source>
        <dbReference type="SAM" id="SignalP"/>
    </source>
</evidence>
<gene>
    <name evidence="4" type="ORF">FGO68_gene7820</name>
</gene>
<organism evidence="4 5">
    <name type="scientific">Halteria grandinella</name>
    <dbReference type="NCBI Taxonomy" id="5974"/>
    <lineage>
        <taxon>Eukaryota</taxon>
        <taxon>Sar</taxon>
        <taxon>Alveolata</taxon>
        <taxon>Ciliophora</taxon>
        <taxon>Intramacronucleata</taxon>
        <taxon>Spirotrichea</taxon>
        <taxon>Stichotrichia</taxon>
        <taxon>Sporadotrichida</taxon>
        <taxon>Halteriidae</taxon>
        <taxon>Halteria</taxon>
    </lineage>
</organism>
<feature type="chain" id="PRO_5035160388" evidence="3">
    <location>
        <begin position="29"/>
        <end position="259"/>
    </location>
</feature>
<feature type="transmembrane region" description="Helical" evidence="2">
    <location>
        <begin position="203"/>
        <end position="225"/>
    </location>
</feature>
<keyword evidence="2" id="KW-0472">Membrane</keyword>
<accession>A0A8J8NUJ3</accession>
<dbReference type="Proteomes" id="UP000785679">
    <property type="component" value="Unassembled WGS sequence"/>
</dbReference>